<evidence type="ECO:0000313" key="1">
    <source>
        <dbReference type="EMBL" id="KAH0569758.1"/>
    </source>
</evidence>
<dbReference type="KEGG" id="ssao:94301747"/>
<dbReference type="GeneID" id="94301747"/>
<sequence length="237" mass="26691">MPERGVPDRELLALREVPDDFAPAPVHLLLDLEHQLLLLDPAYRVFGRNAVREVQHELVRGRDQRSQESVSVISISVGNNCGGSANATKIVVLDSEISYDRESIFQMWQGIIYKNQCIILCKCLLGKCVLLYFVYILKNELCSESLGKGKSFINEYRKICGRWECTVTCLWSLVCSLAGKSQCITVIGGIILKKKLEVLSAVSFMGKYHAMNQFSMQSVQQSDDSFAVFQCHQNSFL</sequence>
<organism evidence="1 2">
    <name type="scientific">Spironucleus salmonicida</name>
    <dbReference type="NCBI Taxonomy" id="348837"/>
    <lineage>
        <taxon>Eukaryota</taxon>
        <taxon>Metamonada</taxon>
        <taxon>Diplomonadida</taxon>
        <taxon>Hexamitidae</taxon>
        <taxon>Hexamitinae</taxon>
        <taxon>Spironucleus</taxon>
    </lineage>
</organism>
<accession>A0A9P8LKM1</accession>
<protein>
    <submittedName>
        <fullName evidence="1">Uncharacterized protein</fullName>
    </submittedName>
</protein>
<comment type="caution">
    <text evidence="1">The sequence shown here is derived from an EMBL/GenBank/DDBJ whole genome shotgun (WGS) entry which is preliminary data.</text>
</comment>
<name>A0A9P8LKM1_9EUKA</name>
<keyword evidence="2" id="KW-1185">Reference proteome</keyword>
<gene>
    <name evidence="1" type="ORF">SS50377_27724</name>
</gene>
<dbReference type="EMBL" id="AUWU02000008">
    <property type="protein sequence ID" value="KAH0569758.1"/>
    <property type="molecule type" value="Genomic_DNA"/>
</dbReference>
<dbReference type="AlphaFoldDB" id="A0A9P8LKM1"/>
<evidence type="ECO:0000313" key="2">
    <source>
        <dbReference type="Proteomes" id="UP000018208"/>
    </source>
</evidence>
<proteinExistence type="predicted"/>
<dbReference type="Proteomes" id="UP000018208">
    <property type="component" value="Unassembled WGS sequence"/>
</dbReference>
<reference evidence="1 2" key="1">
    <citation type="journal article" date="2014" name="PLoS Genet.">
        <title>The Genome of Spironucleus salmonicida Highlights a Fish Pathogen Adapted to Fluctuating Environments.</title>
        <authorList>
            <person name="Xu F."/>
            <person name="Jerlstrom-Hultqvist J."/>
            <person name="Einarsson E."/>
            <person name="Astvaldsson A."/>
            <person name="Svard S.G."/>
            <person name="Andersson J.O."/>
        </authorList>
    </citation>
    <scope>NUCLEOTIDE SEQUENCE [LARGE SCALE GENOMIC DNA]</scope>
    <source>
        <strain evidence="1 2">ATCC 50377</strain>
    </source>
</reference>
<dbReference type="RefSeq" id="XP_067760531.1">
    <property type="nucleotide sequence ID" value="XM_067911509.1"/>
</dbReference>